<dbReference type="AlphaFoldDB" id="A0A3N0UZF3"/>
<dbReference type="InParanoid" id="A0A3N0UZF3"/>
<keyword evidence="4" id="KW-1185">Reference proteome</keyword>
<feature type="domain" description="BIG2" evidence="2">
    <location>
        <begin position="334"/>
        <end position="416"/>
    </location>
</feature>
<evidence type="ECO:0000256" key="1">
    <source>
        <dbReference type="SAM" id="SignalP"/>
    </source>
</evidence>
<dbReference type="Gene3D" id="2.60.40.1080">
    <property type="match status" value="4"/>
</dbReference>
<accession>A0A3N0UZF3</accession>
<dbReference type="RefSeq" id="WP_123213044.1">
    <property type="nucleotide sequence ID" value="NZ_RJVO01000011.1"/>
</dbReference>
<dbReference type="PROSITE" id="PS51257">
    <property type="entry name" value="PROKAR_LIPOPROTEIN"/>
    <property type="match status" value="1"/>
</dbReference>
<organism evidence="3 4">
    <name type="scientific">Stagnimonas aquatica</name>
    <dbReference type="NCBI Taxonomy" id="2689987"/>
    <lineage>
        <taxon>Bacteria</taxon>
        <taxon>Pseudomonadati</taxon>
        <taxon>Pseudomonadota</taxon>
        <taxon>Gammaproteobacteria</taxon>
        <taxon>Nevskiales</taxon>
        <taxon>Nevskiaceae</taxon>
        <taxon>Stagnimonas</taxon>
    </lineage>
</organism>
<reference evidence="3 4" key="1">
    <citation type="submission" date="2018-10" db="EMBL/GenBank/DDBJ databases">
        <authorList>
            <person name="Chen W.-M."/>
        </authorList>
    </citation>
    <scope>NUCLEOTIDE SEQUENCE [LARGE SCALE GENOMIC DNA]</scope>
    <source>
        <strain evidence="3 4">THS-13</strain>
    </source>
</reference>
<dbReference type="EMBL" id="RJVO01000011">
    <property type="protein sequence ID" value="ROH85621.1"/>
    <property type="molecule type" value="Genomic_DNA"/>
</dbReference>
<dbReference type="SMART" id="SM00635">
    <property type="entry name" value="BID_2"/>
    <property type="match status" value="4"/>
</dbReference>
<dbReference type="InterPro" id="IPR003343">
    <property type="entry name" value="Big_2"/>
</dbReference>
<feature type="domain" description="BIG2" evidence="2">
    <location>
        <begin position="125"/>
        <end position="213"/>
    </location>
</feature>
<sequence length="596" mass="60651">MRITKYWLILVISFLSACGGDLTSPDFFPQLKGVVVDSATPTNFDQIGQTRQYKLLALYSTPPGSNPEFTTKEVTADAWQSTNPTVASVSANGTVTALRNGAASIRGSWGGFTSEPFSLSVAAPVLKSISLDPASASVPLGLSQTITAIGSYQKTDGSTETHTVTELLSWVSSAPTVASVPEQGSTVTVSTLQQNATPVQIKASAVAADGSVVERSAAITVIAPELQQVVVLRSDNAASPPYAVPRGASINLVAKGIYTDSSNPRDIPGTVSWSSSDPAATVLALSNQPNGSVDVKGVSLGSATVTATTTKNDGVSTVSSAPANVTVGAAVLQSLDGARITPVPANVAIDASLQLNVVGKYTDGTEAIVPASELNWTSSNTGIATVSATGVALGKVQGSAVVTATLKTAPSSGAGSVSTTLTVTDAICTGPLLATQGATVSSYTLPLLCLACTVSDETSAIDNDLSTYAGLNVNLGLLGGYAELKVTAPLQVPITAEGQRAGFIISRPPGQLLSLALLGAVTIDTLDASDNVVETAVTFDGLRLTLLGAYIIGQDAYVLSMPVTKPYNKLRLQMNAGVATLAQSLRVNSSCAVASQ</sequence>
<feature type="signal peptide" evidence="1">
    <location>
        <begin position="1"/>
        <end position="19"/>
    </location>
</feature>
<feature type="chain" id="PRO_5018100022" description="BIG2 domain-containing protein" evidence="1">
    <location>
        <begin position="20"/>
        <end position="596"/>
    </location>
</feature>
<dbReference type="SUPFAM" id="SSF49373">
    <property type="entry name" value="Invasin/intimin cell-adhesion fragments"/>
    <property type="match status" value="2"/>
</dbReference>
<dbReference type="InterPro" id="IPR008964">
    <property type="entry name" value="Invasin/intimin_cell_adhesion"/>
</dbReference>
<dbReference type="Proteomes" id="UP000282106">
    <property type="component" value="Unassembled WGS sequence"/>
</dbReference>
<evidence type="ECO:0000313" key="4">
    <source>
        <dbReference type="Proteomes" id="UP000282106"/>
    </source>
</evidence>
<feature type="domain" description="BIG2" evidence="2">
    <location>
        <begin position="233"/>
        <end position="319"/>
    </location>
</feature>
<feature type="domain" description="BIG2" evidence="2">
    <location>
        <begin position="30"/>
        <end position="119"/>
    </location>
</feature>
<gene>
    <name evidence="3" type="ORF">ED208_16555</name>
</gene>
<keyword evidence="1" id="KW-0732">Signal</keyword>
<evidence type="ECO:0000259" key="2">
    <source>
        <dbReference type="SMART" id="SM00635"/>
    </source>
</evidence>
<proteinExistence type="predicted"/>
<dbReference type="Pfam" id="PF02368">
    <property type="entry name" value="Big_2"/>
    <property type="match status" value="3"/>
</dbReference>
<comment type="caution">
    <text evidence="3">The sequence shown here is derived from an EMBL/GenBank/DDBJ whole genome shotgun (WGS) entry which is preliminary data.</text>
</comment>
<evidence type="ECO:0000313" key="3">
    <source>
        <dbReference type="EMBL" id="ROH85621.1"/>
    </source>
</evidence>
<name>A0A3N0UZF3_9GAMM</name>
<protein>
    <recommendedName>
        <fullName evidence="2">BIG2 domain-containing protein</fullName>
    </recommendedName>
</protein>